<keyword evidence="4 6" id="KW-1133">Transmembrane helix</keyword>
<evidence type="ECO:0000256" key="3">
    <source>
        <dbReference type="ARBA" id="ARBA00022692"/>
    </source>
</evidence>
<keyword evidence="5 6" id="KW-0472">Membrane</keyword>
<protein>
    <recommendedName>
        <fullName evidence="6">Choline transporter-like protein</fullName>
    </recommendedName>
</protein>
<feature type="transmembrane region" description="Helical" evidence="6">
    <location>
        <begin position="392"/>
        <end position="418"/>
    </location>
</feature>
<dbReference type="PANTHER" id="PTHR12385:SF84">
    <property type="entry name" value="CHOLINE TRANSPORTER-LIKE PROTEIN"/>
    <property type="match status" value="1"/>
</dbReference>
<evidence type="ECO:0000313" key="8">
    <source>
        <dbReference type="EMBL" id="KAF4388271.1"/>
    </source>
</evidence>
<keyword evidence="3 6" id="KW-0812">Transmembrane</keyword>
<organism evidence="8 9">
    <name type="scientific">Cannabis sativa</name>
    <name type="common">Hemp</name>
    <name type="synonym">Marijuana</name>
    <dbReference type="NCBI Taxonomy" id="3483"/>
    <lineage>
        <taxon>Eukaryota</taxon>
        <taxon>Viridiplantae</taxon>
        <taxon>Streptophyta</taxon>
        <taxon>Embryophyta</taxon>
        <taxon>Tracheophyta</taxon>
        <taxon>Spermatophyta</taxon>
        <taxon>Magnoliopsida</taxon>
        <taxon>eudicotyledons</taxon>
        <taxon>Gunneridae</taxon>
        <taxon>Pentapetalae</taxon>
        <taxon>rosids</taxon>
        <taxon>fabids</taxon>
        <taxon>Rosales</taxon>
        <taxon>Cannabaceae</taxon>
        <taxon>Cannabis</taxon>
    </lineage>
</organism>
<feature type="transmembrane region" description="Helical" evidence="6">
    <location>
        <begin position="358"/>
        <end position="380"/>
    </location>
</feature>
<dbReference type="PANTHER" id="PTHR12385">
    <property type="entry name" value="CHOLINE TRANSPORTER-LIKE (SLC FAMILY 44)"/>
    <property type="match status" value="1"/>
</dbReference>
<accession>A0A7J6GZT2</accession>
<feature type="transmembrane region" description="Helical" evidence="6">
    <location>
        <begin position="177"/>
        <end position="203"/>
    </location>
</feature>
<dbReference type="Pfam" id="PF04515">
    <property type="entry name" value="Choline_transpo"/>
    <property type="match status" value="1"/>
</dbReference>
<reference evidence="9 10" key="1">
    <citation type="journal article" date="2020" name="bioRxiv">
        <title>Sequence and annotation of 42 cannabis genomes reveals extensive copy number variation in cannabinoid synthesis and pathogen resistance genes.</title>
        <authorList>
            <person name="Mckernan K.J."/>
            <person name="Helbert Y."/>
            <person name="Kane L.T."/>
            <person name="Ebling H."/>
            <person name="Zhang L."/>
            <person name="Liu B."/>
            <person name="Eaton Z."/>
            <person name="Mclaughlin S."/>
            <person name="Kingan S."/>
            <person name="Baybayan P."/>
            <person name="Concepcion G."/>
            <person name="Jordan M."/>
            <person name="Riva A."/>
            <person name="Barbazuk W."/>
            <person name="Harkins T."/>
        </authorList>
    </citation>
    <scope>NUCLEOTIDE SEQUENCE [LARGE SCALE GENOMIC DNA]</scope>
    <source>
        <strain evidence="9 10">cv. Jamaican Lion 4</strain>
        <strain evidence="7">Father</strain>
        <strain evidence="8">Mother</strain>
        <tissue evidence="8">Leaf</tissue>
    </source>
</reference>
<keyword evidence="10" id="KW-1185">Reference proteome</keyword>
<evidence type="ECO:0000256" key="4">
    <source>
        <dbReference type="ARBA" id="ARBA00022989"/>
    </source>
</evidence>
<comment type="caution">
    <text evidence="8">The sequence shown here is derived from an EMBL/GenBank/DDBJ whole genome shotgun (WGS) entry which is preliminary data.</text>
</comment>
<dbReference type="GO" id="GO:0005886">
    <property type="term" value="C:plasma membrane"/>
    <property type="evidence" value="ECO:0007669"/>
    <property type="project" value="UniProtKB-SubCell"/>
</dbReference>
<dbReference type="AlphaFoldDB" id="A0A7J6GZT2"/>
<comment type="function">
    <text evidence="6">Choline transporter.</text>
</comment>
<dbReference type="InterPro" id="IPR007603">
    <property type="entry name" value="Choline_transptr-like"/>
</dbReference>
<evidence type="ECO:0000256" key="1">
    <source>
        <dbReference type="ARBA" id="ARBA00004141"/>
    </source>
</evidence>
<evidence type="ECO:0000313" key="7">
    <source>
        <dbReference type="EMBL" id="KAF4355591.1"/>
    </source>
</evidence>
<evidence type="ECO:0000256" key="2">
    <source>
        <dbReference type="ARBA" id="ARBA00007168"/>
    </source>
</evidence>
<dbReference type="GO" id="GO:0022857">
    <property type="term" value="F:transmembrane transporter activity"/>
    <property type="evidence" value="ECO:0007669"/>
    <property type="project" value="UniProtKB-UniRule"/>
</dbReference>
<feature type="transmembrane region" description="Helical" evidence="6">
    <location>
        <begin position="110"/>
        <end position="128"/>
    </location>
</feature>
<evidence type="ECO:0000313" key="9">
    <source>
        <dbReference type="Proteomes" id="UP000525078"/>
    </source>
</evidence>
<name>A0A7J6GZT2_CANSA</name>
<feature type="transmembrane region" description="Helical" evidence="6">
    <location>
        <begin position="134"/>
        <end position="156"/>
    </location>
</feature>
<gene>
    <name evidence="8" type="ORF">F8388_021101</name>
    <name evidence="7" type="ORF">G4B88_025614</name>
</gene>
<evidence type="ECO:0000256" key="6">
    <source>
        <dbReference type="RuleBase" id="RU368066"/>
    </source>
</evidence>
<feature type="transmembrane region" description="Helical" evidence="6">
    <location>
        <begin position="33"/>
        <end position="57"/>
    </location>
</feature>
<feature type="transmembrane region" description="Helical" evidence="6">
    <location>
        <begin position="77"/>
        <end position="98"/>
    </location>
</feature>
<sequence length="446" mass="49538">MQIESQQHRIPPTTNVQPEARIQIETTLTTKRFVIGLFTFLFCFHLFLITALTVYLIVQGIIHYKAHHQRHFHPTKWYHPLLSSTVCAAILSVAWQGITGCYPSKAFKAVFWLGPILTGAVALLHLLIGTSVNFTIGVATLIFSLTMSLYGCWVNSRLVYAIRVLILSSSPPPTKPTFLILLSILLGTLYSGFMVIGIGSALASRTKLNSVYISIILLSLAWTMLVIRNTMLASTSRVKYMFVAYMVDLKTSLALCDTLKHLMGSICIGSFLVPILGTMWGSARCIDLLQEGPNELCCSCAKCYTCCASTLVMYGNRWGFVHVGLHNKSFVQASKYAWDMFKKNGLESVIDSDLTSSFCFISAVTVGAISSLVSGIWALVVHKSYATELSLYAFIIGYLISRIAMAWQQACIAAYYVAYAENPENMEFDSTIPDRIQRLQRLQACI</sequence>
<evidence type="ECO:0000256" key="5">
    <source>
        <dbReference type="ARBA" id="ARBA00023136"/>
    </source>
</evidence>
<dbReference type="EMBL" id="JAATIQ010000447">
    <property type="protein sequence ID" value="KAF4355591.1"/>
    <property type="molecule type" value="Genomic_DNA"/>
</dbReference>
<comment type="similarity">
    <text evidence="2 6">Belongs to the CTL (choline transporter-like) family.</text>
</comment>
<comment type="subcellular location">
    <subcellularLocation>
        <location evidence="6">Cell membrane</location>
        <topology evidence="6">Multi-pass membrane protein</topology>
    </subcellularLocation>
    <subcellularLocation>
        <location evidence="1">Membrane</location>
        <topology evidence="1">Multi-pass membrane protein</topology>
    </subcellularLocation>
</comment>
<dbReference type="EMBL" id="JAATIP010000035">
    <property type="protein sequence ID" value="KAF4388271.1"/>
    <property type="molecule type" value="Genomic_DNA"/>
</dbReference>
<dbReference type="Proteomes" id="UP000583929">
    <property type="component" value="Unassembled WGS sequence"/>
</dbReference>
<evidence type="ECO:0000313" key="10">
    <source>
        <dbReference type="Proteomes" id="UP000583929"/>
    </source>
</evidence>
<dbReference type="Proteomes" id="UP000525078">
    <property type="component" value="Unassembled WGS sequence"/>
</dbReference>
<proteinExistence type="inferred from homology"/>
<feature type="transmembrane region" description="Helical" evidence="6">
    <location>
        <begin position="209"/>
        <end position="227"/>
    </location>
</feature>